<dbReference type="InterPro" id="IPR042183">
    <property type="entry name" value="MmgE/PrpD_sf_1"/>
</dbReference>
<dbReference type="Pfam" id="PF19305">
    <property type="entry name" value="MmgE_PrpD_C"/>
    <property type="match status" value="1"/>
</dbReference>
<dbReference type="GO" id="GO:0016829">
    <property type="term" value="F:lyase activity"/>
    <property type="evidence" value="ECO:0007669"/>
    <property type="project" value="InterPro"/>
</dbReference>
<feature type="domain" description="MmgE/PrpD N-terminal" evidence="2">
    <location>
        <begin position="7"/>
        <end position="239"/>
    </location>
</feature>
<dbReference type="EMBL" id="FOPU01000042">
    <property type="protein sequence ID" value="SFH90483.1"/>
    <property type="molecule type" value="Genomic_DNA"/>
</dbReference>
<dbReference type="InterPro" id="IPR045336">
    <property type="entry name" value="MmgE_PrpD_N"/>
</dbReference>
<dbReference type="Proteomes" id="UP000183635">
    <property type="component" value="Unassembled WGS sequence"/>
</dbReference>
<evidence type="ECO:0000313" key="4">
    <source>
        <dbReference type="EMBL" id="SFH90483.1"/>
    </source>
</evidence>
<evidence type="ECO:0000259" key="2">
    <source>
        <dbReference type="Pfam" id="PF03972"/>
    </source>
</evidence>
<organism evidence="4 5">
    <name type="scientific">Paracoccus aminovorans</name>
    <dbReference type="NCBI Taxonomy" id="34004"/>
    <lineage>
        <taxon>Bacteria</taxon>
        <taxon>Pseudomonadati</taxon>
        <taxon>Pseudomonadota</taxon>
        <taxon>Alphaproteobacteria</taxon>
        <taxon>Rhodobacterales</taxon>
        <taxon>Paracoccaceae</taxon>
        <taxon>Paracoccus</taxon>
    </lineage>
</organism>
<reference evidence="4 5" key="1">
    <citation type="submission" date="2016-10" db="EMBL/GenBank/DDBJ databases">
        <authorList>
            <person name="de Groot N.N."/>
        </authorList>
    </citation>
    <scope>NUCLEOTIDE SEQUENCE [LARGE SCALE GENOMIC DNA]</scope>
    <source>
        <strain evidence="4 5">DSM 8537</strain>
    </source>
</reference>
<dbReference type="STRING" id="34004.SAMN04488021_14231"/>
<evidence type="ECO:0000256" key="1">
    <source>
        <dbReference type="ARBA" id="ARBA00006174"/>
    </source>
</evidence>
<comment type="similarity">
    <text evidence="1">Belongs to the PrpD family.</text>
</comment>
<dbReference type="PANTHER" id="PTHR16943:SF8">
    <property type="entry name" value="2-METHYLCITRATE DEHYDRATASE"/>
    <property type="match status" value="1"/>
</dbReference>
<dbReference type="Gene3D" id="3.30.1330.120">
    <property type="entry name" value="2-methylcitrate dehydratase PrpD"/>
    <property type="match status" value="1"/>
</dbReference>
<name>A0A1I3DV16_9RHOB</name>
<feature type="domain" description="MmgE/PrpD C-terminal" evidence="3">
    <location>
        <begin position="268"/>
        <end position="419"/>
    </location>
</feature>
<sequence>MTSLTPRLAARAAGLTFADLSQPARDWAIRALADTLACGIAGAGEEVVRLAGSVLTAGPGASALLGRPGRLHELDAAQINGISAHALDFDDCNLEMDGHPSVSIVPALLALADRLDSTGADLLTAYVAGVEAEIRIARIANPAHAERGWHPTVTFGVIGAAVACGRLLGLSPQRMAVAMGIAASCAAGLRANSGTMTKPLHAGQANRNGLQAALLAHAGFTANPAVLEHKFGFMAAFNGAVPQDVDAALDGWGQDFALLSPGIAIKQYPCCAFIHCAIDAAAQLQSQVAPAQIETIEVVLHRKRLKNIDRPDPRDGLDAKFSTQYLTARALMAGGVGFADFEAGRVFDPATRALAARVRLVAHDEADLSLGRVGVGLADGRVLSARASVVMGRGPANPMTPAQFRAKFDDCVARTLSPDAGASLFAALMDLPRQASIRRLSRLMQPAAPLYAE</sequence>
<dbReference type="RefSeq" id="WP_074970288.1">
    <property type="nucleotide sequence ID" value="NZ_CBCRYP010000056.1"/>
</dbReference>
<keyword evidence="5" id="KW-1185">Reference proteome</keyword>
<dbReference type="OrthoDB" id="9795089at2"/>
<evidence type="ECO:0000259" key="3">
    <source>
        <dbReference type="Pfam" id="PF19305"/>
    </source>
</evidence>
<dbReference type="InterPro" id="IPR042188">
    <property type="entry name" value="MmgE/PrpD_sf_2"/>
</dbReference>
<accession>A0A1I3DV16</accession>
<dbReference type="SUPFAM" id="SSF103378">
    <property type="entry name" value="2-methylcitrate dehydratase PrpD"/>
    <property type="match status" value="1"/>
</dbReference>
<dbReference type="InterPro" id="IPR045337">
    <property type="entry name" value="MmgE_PrpD_C"/>
</dbReference>
<dbReference type="Gene3D" id="1.10.4100.10">
    <property type="entry name" value="2-methylcitrate dehydratase PrpD"/>
    <property type="match status" value="1"/>
</dbReference>
<dbReference type="Pfam" id="PF03972">
    <property type="entry name" value="MmgE_PrpD_N"/>
    <property type="match status" value="1"/>
</dbReference>
<dbReference type="PANTHER" id="PTHR16943">
    <property type="entry name" value="2-METHYLCITRATE DEHYDRATASE-RELATED"/>
    <property type="match status" value="1"/>
</dbReference>
<evidence type="ECO:0000313" key="5">
    <source>
        <dbReference type="Proteomes" id="UP000183635"/>
    </source>
</evidence>
<dbReference type="InterPro" id="IPR036148">
    <property type="entry name" value="MmgE/PrpD_sf"/>
</dbReference>
<dbReference type="AlphaFoldDB" id="A0A1I3DV16"/>
<dbReference type="InterPro" id="IPR005656">
    <property type="entry name" value="MmgE_PrpD"/>
</dbReference>
<proteinExistence type="inferred from homology"/>
<protein>
    <submittedName>
        <fullName evidence="4">2-methylcitrate dehydratase PrpD</fullName>
    </submittedName>
</protein>
<gene>
    <name evidence="4" type="ORF">SAMN04488021_14231</name>
</gene>